<evidence type="ECO:0000313" key="6">
    <source>
        <dbReference type="Proteomes" id="UP001221686"/>
    </source>
</evidence>
<dbReference type="EMBL" id="JAQNDL010000001">
    <property type="protein sequence ID" value="MDC0716659.1"/>
    <property type="molecule type" value="Genomic_DNA"/>
</dbReference>
<name>A0ABT5DSU7_9BACT</name>
<dbReference type="Pfam" id="PF00005">
    <property type="entry name" value="ABC_tran"/>
    <property type="match status" value="1"/>
</dbReference>
<dbReference type="PROSITE" id="PS50893">
    <property type="entry name" value="ABC_TRANSPORTER_2"/>
    <property type="match status" value="1"/>
</dbReference>
<dbReference type="GO" id="GO:0005524">
    <property type="term" value="F:ATP binding"/>
    <property type="evidence" value="ECO:0007669"/>
    <property type="project" value="UniProtKB-KW"/>
</dbReference>
<feature type="domain" description="ABC transporter" evidence="4">
    <location>
        <begin position="7"/>
        <end position="243"/>
    </location>
</feature>
<proteinExistence type="predicted"/>
<dbReference type="InterPro" id="IPR003439">
    <property type="entry name" value="ABC_transporter-like_ATP-bd"/>
</dbReference>
<keyword evidence="3 5" id="KW-0067">ATP-binding</keyword>
<dbReference type="SMART" id="SM00382">
    <property type="entry name" value="AAA"/>
    <property type="match status" value="1"/>
</dbReference>
<dbReference type="PANTHER" id="PTHR43023">
    <property type="entry name" value="PROTEIN TRIGALACTOSYLDIACYLGLYCEROL 3, CHLOROPLASTIC"/>
    <property type="match status" value="1"/>
</dbReference>
<keyword evidence="1" id="KW-0813">Transport</keyword>
<evidence type="ECO:0000259" key="4">
    <source>
        <dbReference type="PROSITE" id="PS50893"/>
    </source>
</evidence>
<evidence type="ECO:0000256" key="1">
    <source>
        <dbReference type="ARBA" id="ARBA00022448"/>
    </source>
</evidence>
<gene>
    <name evidence="5" type="ORF">POL25_07135</name>
</gene>
<sequence length="256" mass="27243">MSSAALVELRDVVVGYGELPILTGVDLRIDTGEIVSVIGGSGSGKSTLLRAMVGLLEPAAGAVCLFGQDLYATRPRSRGRLLSRVGVLFQSDALFSSMSVLDNVMFPGRKLTDLPDAVIQELALIELARLGVADLAERMPQEISGGQAKRVALARANVLAPELVFCDEPTSSLDPINAAVLGREFTRLRDDQGSTVILVTHDMEMVRTLSDRTVVLAAGGICAVGTPATLERSEDLDVQALFHGEPTRESQESKRA</sequence>
<dbReference type="RefSeq" id="WP_272085150.1">
    <property type="nucleotide sequence ID" value="NZ_JAQNDL010000001.1"/>
</dbReference>
<comment type="caution">
    <text evidence="5">The sequence shown here is derived from an EMBL/GenBank/DDBJ whole genome shotgun (WGS) entry which is preliminary data.</text>
</comment>
<protein>
    <submittedName>
        <fullName evidence="5">ATP-binding cassette domain-containing protein</fullName>
    </submittedName>
</protein>
<dbReference type="InterPro" id="IPR027417">
    <property type="entry name" value="P-loop_NTPase"/>
</dbReference>
<dbReference type="PANTHER" id="PTHR43023:SF3">
    <property type="entry name" value="PROTEIN TRIGALACTOSYLDIACYLGLYCEROL 3, CHLOROPLASTIC"/>
    <property type="match status" value="1"/>
</dbReference>
<keyword evidence="2" id="KW-0547">Nucleotide-binding</keyword>
<accession>A0ABT5DSU7</accession>
<dbReference type="InterPro" id="IPR003593">
    <property type="entry name" value="AAA+_ATPase"/>
</dbReference>
<keyword evidence="6" id="KW-1185">Reference proteome</keyword>
<dbReference type="Gene3D" id="3.40.50.300">
    <property type="entry name" value="P-loop containing nucleotide triphosphate hydrolases"/>
    <property type="match status" value="1"/>
</dbReference>
<evidence type="ECO:0000313" key="5">
    <source>
        <dbReference type="EMBL" id="MDC0716659.1"/>
    </source>
</evidence>
<evidence type="ECO:0000256" key="3">
    <source>
        <dbReference type="ARBA" id="ARBA00022840"/>
    </source>
</evidence>
<dbReference type="Proteomes" id="UP001221686">
    <property type="component" value="Unassembled WGS sequence"/>
</dbReference>
<evidence type="ECO:0000256" key="2">
    <source>
        <dbReference type="ARBA" id="ARBA00022741"/>
    </source>
</evidence>
<organism evidence="5 6">
    <name type="scientific">Nannocystis bainbridge</name>
    <dbReference type="NCBI Taxonomy" id="2995303"/>
    <lineage>
        <taxon>Bacteria</taxon>
        <taxon>Pseudomonadati</taxon>
        <taxon>Myxococcota</taxon>
        <taxon>Polyangia</taxon>
        <taxon>Nannocystales</taxon>
        <taxon>Nannocystaceae</taxon>
        <taxon>Nannocystis</taxon>
    </lineage>
</organism>
<reference evidence="5 6" key="1">
    <citation type="submission" date="2022-11" db="EMBL/GenBank/DDBJ databases">
        <title>Minimal conservation of predation-associated metabolite biosynthetic gene clusters underscores biosynthetic potential of Myxococcota including descriptions for ten novel species: Archangium lansinium sp. nov., Myxococcus landrumus sp. nov., Nannocystis bai.</title>
        <authorList>
            <person name="Ahearne A."/>
            <person name="Stevens C."/>
            <person name="Dowd S."/>
        </authorList>
    </citation>
    <scope>NUCLEOTIDE SEQUENCE [LARGE SCALE GENOMIC DNA]</scope>
    <source>
        <strain evidence="5 6">BB15-2</strain>
    </source>
</reference>
<dbReference type="SUPFAM" id="SSF52540">
    <property type="entry name" value="P-loop containing nucleoside triphosphate hydrolases"/>
    <property type="match status" value="1"/>
</dbReference>